<reference evidence="3" key="1">
    <citation type="submission" date="2013-09" db="EMBL/GenBank/DDBJ databases">
        <title>Corchorus olitorius genome sequencing.</title>
        <authorList>
            <person name="Alam M."/>
            <person name="Haque M.S."/>
            <person name="Islam M.S."/>
            <person name="Emdad E.M."/>
            <person name="Islam M.M."/>
            <person name="Ahmed B."/>
            <person name="Halim A."/>
            <person name="Hossen Q.M.M."/>
            <person name="Hossain M.Z."/>
            <person name="Ahmed R."/>
            <person name="Khan M.M."/>
            <person name="Islam R."/>
            <person name="Rashid M.M."/>
            <person name="Khan S.A."/>
            <person name="Rahman M.S."/>
            <person name="Alam M."/>
            <person name="Yahiya A.S."/>
            <person name="Khan M.S."/>
            <person name="Azam M.S."/>
            <person name="Haque T."/>
            <person name="Lashkar M.Z.H."/>
            <person name="Akhand A.I."/>
            <person name="Morshed G."/>
            <person name="Roy S."/>
            <person name="Uddin K.S."/>
            <person name="Rabeya T."/>
            <person name="Hossain A.S."/>
            <person name="Chowdhury A."/>
            <person name="Snigdha A.R."/>
            <person name="Mortoza M.S."/>
            <person name="Matin S.A."/>
            <person name="Hoque S.M.E."/>
            <person name="Islam M.K."/>
            <person name="Roy D.K."/>
            <person name="Haider R."/>
            <person name="Moosa M.M."/>
            <person name="Elias S.M."/>
            <person name="Hasan A.M."/>
            <person name="Jahan S."/>
            <person name="Shafiuddin M."/>
            <person name="Mahmood N."/>
            <person name="Shommy N.S."/>
        </authorList>
    </citation>
    <scope>NUCLEOTIDE SEQUENCE [LARGE SCALE GENOMIC DNA]</scope>
    <source>
        <strain evidence="3">cv. O-4</strain>
    </source>
</reference>
<keyword evidence="3" id="KW-1185">Reference proteome</keyword>
<dbReference type="GO" id="GO:0003676">
    <property type="term" value="F:nucleic acid binding"/>
    <property type="evidence" value="ECO:0007669"/>
    <property type="project" value="InterPro"/>
</dbReference>
<comment type="caution">
    <text evidence="2">The sequence shown here is derived from an EMBL/GenBank/DDBJ whole genome shotgun (WGS) entry which is preliminary data.</text>
</comment>
<dbReference type="Pfam" id="PF01585">
    <property type="entry name" value="G-patch"/>
    <property type="match status" value="1"/>
</dbReference>
<dbReference type="EMBL" id="AWUE01024846">
    <property type="protein sequence ID" value="OMO49560.1"/>
    <property type="molecule type" value="Genomic_DNA"/>
</dbReference>
<dbReference type="OrthoDB" id="29523at2759"/>
<name>A0A1R3FUZ2_9ROSI</name>
<evidence type="ECO:0000313" key="2">
    <source>
        <dbReference type="EMBL" id="OMO49560.1"/>
    </source>
</evidence>
<dbReference type="AlphaFoldDB" id="A0A1R3FUZ2"/>
<gene>
    <name evidence="2" type="ORF">COLO4_38498</name>
</gene>
<protein>
    <recommendedName>
        <fullName evidence="1">G-patch domain-containing protein</fullName>
    </recommendedName>
</protein>
<dbReference type="Proteomes" id="UP000187203">
    <property type="component" value="Unassembled WGS sequence"/>
</dbReference>
<dbReference type="InterPro" id="IPR000467">
    <property type="entry name" value="G_patch_dom"/>
</dbReference>
<evidence type="ECO:0000259" key="1">
    <source>
        <dbReference type="PROSITE" id="PS50174"/>
    </source>
</evidence>
<organism evidence="2 3">
    <name type="scientific">Corchorus olitorius</name>
    <dbReference type="NCBI Taxonomy" id="93759"/>
    <lineage>
        <taxon>Eukaryota</taxon>
        <taxon>Viridiplantae</taxon>
        <taxon>Streptophyta</taxon>
        <taxon>Embryophyta</taxon>
        <taxon>Tracheophyta</taxon>
        <taxon>Spermatophyta</taxon>
        <taxon>Magnoliopsida</taxon>
        <taxon>eudicotyledons</taxon>
        <taxon>Gunneridae</taxon>
        <taxon>Pentapetalae</taxon>
        <taxon>rosids</taxon>
        <taxon>malvids</taxon>
        <taxon>Malvales</taxon>
        <taxon>Malvaceae</taxon>
        <taxon>Grewioideae</taxon>
        <taxon>Apeibeae</taxon>
        <taxon>Corchorus</taxon>
    </lineage>
</organism>
<feature type="domain" description="G-patch" evidence="1">
    <location>
        <begin position="37"/>
        <end position="83"/>
    </location>
</feature>
<proteinExistence type="predicted"/>
<sequence length="186" mass="20747">MIVAQTSATPYVEAAERSYECSFRAFEVDHFKKPQEGSVMAIQVMKKYGWKEGQGLGRNAQGKMKIIEDLTMNPGFGLGFKSTAEDHQIFADARKIRRAERLGIPVGKRVKMEIPPLSQTFRSAGWVNQRGQEEEAINQKMAGLTINAVTEEATRPCSWIYPMATGEELGNWEAFEYAAATAESSM</sequence>
<accession>A0A1R3FUZ2</accession>
<evidence type="ECO:0000313" key="3">
    <source>
        <dbReference type="Proteomes" id="UP000187203"/>
    </source>
</evidence>
<dbReference type="PROSITE" id="PS50174">
    <property type="entry name" value="G_PATCH"/>
    <property type="match status" value="1"/>
</dbReference>